<dbReference type="RefSeq" id="WP_078484187.1">
    <property type="nucleotide sequence ID" value="NZ_MPRL01000050.1"/>
</dbReference>
<dbReference type="NCBIfam" id="TIGR01984">
    <property type="entry name" value="UbiH"/>
    <property type="match status" value="1"/>
</dbReference>
<evidence type="ECO:0000256" key="3">
    <source>
        <dbReference type="ARBA" id="ARBA00005349"/>
    </source>
</evidence>
<evidence type="ECO:0000256" key="5">
    <source>
        <dbReference type="ARBA" id="ARBA00022827"/>
    </source>
</evidence>
<dbReference type="InterPro" id="IPR010971">
    <property type="entry name" value="UbiH/COQ6"/>
</dbReference>
<evidence type="ECO:0000256" key="2">
    <source>
        <dbReference type="ARBA" id="ARBA00004749"/>
    </source>
</evidence>
<dbReference type="NCBIfam" id="TIGR01988">
    <property type="entry name" value="Ubi-OHases"/>
    <property type="match status" value="1"/>
</dbReference>
<evidence type="ECO:0000259" key="9">
    <source>
        <dbReference type="Pfam" id="PF01494"/>
    </source>
</evidence>
<dbReference type="InterPro" id="IPR011295">
    <property type="entry name" value="UbiH"/>
</dbReference>
<dbReference type="InterPro" id="IPR051205">
    <property type="entry name" value="UbiH/COQ6_monooxygenase"/>
</dbReference>
<dbReference type="SUPFAM" id="SSF51905">
    <property type="entry name" value="FAD/NAD(P)-binding domain"/>
    <property type="match status" value="1"/>
</dbReference>
<proteinExistence type="inferred from homology"/>
<dbReference type="Gene3D" id="3.50.50.60">
    <property type="entry name" value="FAD/NAD(P)-binding domain"/>
    <property type="match status" value="2"/>
</dbReference>
<evidence type="ECO:0000313" key="10">
    <source>
        <dbReference type="EMBL" id="OOZ39490.1"/>
    </source>
</evidence>
<dbReference type="UniPathway" id="UPA00232"/>
<evidence type="ECO:0000256" key="6">
    <source>
        <dbReference type="ARBA" id="ARBA00023002"/>
    </source>
</evidence>
<keyword evidence="11" id="KW-1185">Reference proteome</keyword>
<dbReference type="NCBIfam" id="NF004356">
    <property type="entry name" value="PRK05732.1"/>
    <property type="match status" value="1"/>
</dbReference>
<comment type="cofactor">
    <cofactor evidence="1">
        <name>FAD</name>
        <dbReference type="ChEBI" id="CHEBI:57692"/>
    </cofactor>
</comment>
<protein>
    <submittedName>
        <fullName evidence="10">2-octaprenyl-6-methoxyphenyl hydroxylase</fullName>
    </submittedName>
</protein>
<keyword evidence="6" id="KW-0560">Oxidoreductase</keyword>
<dbReference type="FunFam" id="3.50.50.60:FF:000021">
    <property type="entry name" value="Ubiquinone biosynthesis monooxygenase COQ6"/>
    <property type="match status" value="1"/>
</dbReference>
<dbReference type="InterPro" id="IPR018168">
    <property type="entry name" value="Ubi_Hdrlase_CS"/>
</dbReference>
<dbReference type="Pfam" id="PF01494">
    <property type="entry name" value="FAD_binding_3"/>
    <property type="match status" value="1"/>
</dbReference>
<evidence type="ECO:0000256" key="7">
    <source>
        <dbReference type="ARBA" id="ARBA00023033"/>
    </source>
</evidence>
<dbReference type="AlphaFoldDB" id="A0A1T2L3B4"/>
<name>A0A1T2L3B4_9GAMM</name>
<dbReference type="GO" id="GO:0071949">
    <property type="term" value="F:FAD binding"/>
    <property type="evidence" value="ECO:0007669"/>
    <property type="project" value="InterPro"/>
</dbReference>
<reference evidence="10 11" key="1">
    <citation type="submission" date="2016-11" db="EMBL/GenBank/DDBJ databases">
        <title>Mixed transmission modes and dynamic genome evolution in an obligate animal-bacterial symbiosis.</title>
        <authorList>
            <person name="Russell S.L."/>
            <person name="Corbett-Detig R.B."/>
            <person name="Cavanaugh C.M."/>
        </authorList>
    </citation>
    <scope>NUCLEOTIDE SEQUENCE [LARGE SCALE GENOMIC DNA]</scope>
    <source>
        <strain evidence="10">Sveles-Q1</strain>
    </source>
</reference>
<dbReference type="InterPro" id="IPR002938">
    <property type="entry name" value="FAD-bd"/>
</dbReference>
<feature type="domain" description="FAD-binding" evidence="9">
    <location>
        <begin position="8"/>
        <end position="344"/>
    </location>
</feature>
<comment type="similarity">
    <text evidence="3">Belongs to the UbiH/COQ6 family.</text>
</comment>
<evidence type="ECO:0000256" key="8">
    <source>
        <dbReference type="ARBA" id="ARBA00065734"/>
    </source>
</evidence>
<dbReference type="GO" id="GO:0008681">
    <property type="term" value="F:2-octaprenyl-6-methoxyphenol hydroxylase activity"/>
    <property type="evidence" value="ECO:0007669"/>
    <property type="project" value="InterPro"/>
</dbReference>
<dbReference type="InterPro" id="IPR036188">
    <property type="entry name" value="FAD/NAD-bd_sf"/>
</dbReference>
<dbReference type="PANTHER" id="PTHR43876:SF8">
    <property type="entry name" value="2-OCTAPRENYL-6-METHOXYPHENOL HYDROXYLASE"/>
    <property type="match status" value="1"/>
</dbReference>
<dbReference type="EMBL" id="MPRL01000050">
    <property type="protein sequence ID" value="OOZ39490.1"/>
    <property type="molecule type" value="Genomic_DNA"/>
</dbReference>
<keyword evidence="7" id="KW-0503">Monooxygenase</keyword>
<evidence type="ECO:0000256" key="4">
    <source>
        <dbReference type="ARBA" id="ARBA00022630"/>
    </source>
</evidence>
<dbReference type="PRINTS" id="PR00420">
    <property type="entry name" value="RNGMNOXGNASE"/>
</dbReference>
<keyword evidence="5" id="KW-0274">FAD</keyword>
<dbReference type="GO" id="GO:0110142">
    <property type="term" value="C:ubiquinone biosynthesis complex"/>
    <property type="evidence" value="ECO:0007669"/>
    <property type="project" value="UniProtKB-ARBA"/>
</dbReference>
<evidence type="ECO:0000256" key="1">
    <source>
        <dbReference type="ARBA" id="ARBA00001974"/>
    </source>
</evidence>
<dbReference type="OrthoDB" id="9769565at2"/>
<sequence>MVETQNSYDVVIVGGGLVGIALACALGDQPLRVAVIEALPFETNRSASYDDRTIALAYGARPIFEAMGVWQQLAADVTAIKRIHISDRGHFGAARLDCNDVGCEALGYVVPSRCMGEVLMARVAQFDNVELLCPARVTSLEQDEHAATIVIEREGEQQMLRSGLLVVADGTHSAIREQLQVAVDRHDYGQRGVIANVTPSRHHDNVAFERFTDSGPMAMLPMDESRCALVWTVSEARADELLTLDDEAFLAELQDRFGNRLGRFEKVGNRAAHSLMQIVAQEQVRDRLALIGNAAHTLHPVAGQGFNLGLRDVAVLADLINTAAVSGEDVGSATLLADYAEWRRNDQRYIIGFTDSLVRLFASPLLPIKAARSAGLVALDLLPPLKRWLTRHAMGLGGKLPRLSRGLPLQEK</sequence>
<comment type="subunit">
    <text evidence="8">Component of the Ubi complex metabolon, which regroups five ubiquinone biosynthesis proteins (UbiE, UbiF, UbiG, UbiH and UbiI) and two accessory factors (UbiK and the lipid-binding protein UbiJ).</text>
</comment>
<comment type="caution">
    <text evidence="10">The sequence shown here is derived from an EMBL/GenBank/DDBJ whole genome shotgun (WGS) entry which is preliminary data.</text>
</comment>
<evidence type="ECO:0000313" key="11">
    <source>
        <dbReference type="Proteomes" id="UP000191110"/>
    </source>
</evidence>
<gene>
    <name evidence="10" type="ORF">BOW53_11295</name>
</gene>
<dbReference type="GO" id="GO:0006744">
    <property type="term" value="P:ubiquinone biosynthetic process"/>
    <property type="evidence" value="ECO:0007669"/>
    <property type="project" value="UniProtKB-UniPathway"/>
</dbReference>
<dbReference type="PROSITE" id="PS01304">
    <property type="entry name" value="UBIH"/>
    <property type="match status" value="1"/>
</dbReference>
<comment type="pathway">
    <text evidence="2">Cofactor biosynthesis; ubiquinone biosynthesis.</text>
</comment>
<keyword evidence="4" id="KW-0285">Flavoprotein</keyword>
<dbReference type="Proteomes" id="UP000191110">
    <property type="component" value="Unassembled WGS sequence"/>
</dbReference>
<dbReference type="PANTHER" id="PTHR43876">
    <property type="entry name" value="UBIQUINONE BIOSYNTHESIS MONOOXYGENASE COQ6, MITOCHONDRIAL"/>
    <property type="match status" value="1"/>
</dbReference>
<organism evidence="10 11">
    <name type="scientific">Solemya pervernicosa gill symbiont</name>
    <dbReference type="NCBI Taxonomy" id="642797"/>
    <lineage>
        <taxon>Bacteria</taxon>
        <taxon>Pseudomonadati</taxon>
        <taxon>Pseudomonadota</taxon>
        <taxon>Gammaproteobacteria</taxon>
        <taxon>sulfur-oxidizing symbionts</taxon>
    </lineage>
</organism>
<accession>A0A1T2L3B4</accession>